<feature type="region of interest" description="Disordered" evidence="1">
    <location>
        <begin position="154"/>
        <end position="180"/>
    </location>
</feature>
<proteinExistence type="predicted"/>
<sequence length="180" mass="19316">MSQLNHIFHGNQSFKKGHLHDYSNKVMRTSTDVFDRSIGVAHCGVGFVFSPSLCILGFFLVLFLMTSSSSFLVAGSIYCAAPSVPPLVAFLWLLYLVHVLPFWIIQDIVLADQEIVPTDQEIIPDDMIDVGARAGRRDGCKAIVGQLGVGFGSGGSGSSGSERRYSAAGLSSMVEDGNAK</sequence>
<evidence type="ECO:0000313" key="3">
    <source>
        <dbReference type="EMBL" id="PKU83108.1"/>
    </source>
</evidence>
<reference evidence="3 4" key="1">
    <citation type="journal article" date="2016" name="Sci. Rep.">
        <title>The Dendrobium catenatum Lindl. genome sequence provides insights into polysaccharide synthase, floral development and adaptive evolution.</title>
        <authorList>
            <person name="Zhang G.Q."/>
            <person name="Xu Q."/>
            <person name="Bian C."/>
            <person name="Tsai W.C."/>
            <person name="Yeh C.M."/>
            <person name="Liu K.W."/>
            <person name="Yoshida K."/>
            <person name="Zhang L.S."/>
            <person name="Chang S.B."/>
            <person name="Chen F."/>
            <person name="Shi Y."/>
            <person name="Su Y.Y."/>
            <person name="Zhang Y.Q."/>
            <person name="Chen L.J."/>
            <person name="Yin Y."/>
            <person name="Lin M."/>
            <person name="Huang H."/>
            <person name="Deng H."/>
            <person name="Wang Z.W."/>
            <person name="Zhu S.L."/>
            <person name="Zhao X."/>
            <person name="Deng C."/>
            <person name="Niu S.C."/>
            <person name="Huang J."/>
            <person name="Wang M."/>
            <person name="Liu G.H."/>
            <person name="Yang H.J."/>
            <person name="Xiao X.J."/>
            <person name="Hsiao Y.Y."/>
            <person name="Wu W.L."/>
            <person name="Chen Y.Y."/>
            <person name="Mitsuda N."/>
            <person name="Ohme-Takagi M."/>
            <person name="Luo Y.B."/>
            <person name="Van de Peer Y."/>
            <person name="Liu Z.J."/>
        </authorList>
    </citation>
    <scope>NUCLEOTIDE SEQUENCE [LARGE SCALE GENOMIC DNA]</scope>
    <source>
        <tissue evidence="3">The whole plant</tissue>
    </source>
</reference>
<dbReference type="EMBL" id="KZ502138">
    <property type="protein sequence ID" value="PKU83108.1"/>
    <property type="molecule type" value="Genomic_DNA"/>
</dbReference>
<evidence type="ECO:0000256" key="1">
    <source>
        <dbReference type="SAM" id="MobiDB-lite"/>
    </source>
</evidence>
<name>A0A2I0X5A6_9ASPA</name>
<dbReference type="Proteomes" id="UP000233837">
    <property type="component" value="Unassembled WGS sequence"/>
</dbReference>
<dbReference type="AlphaFoldDB" id="A0A2I0X5A6"/>
<protein>
    <submittedName>
        <fullName evidence="3">Uncharacterized protein</fullName>
    </submittedName>
</protein>
<keyword evidence="2" id="KW-0472">Membrane</keyword>
<organism evidence="3 4">
    <name type="scientific">Dendrobium catenatum</name>
    <dbReference type="NCBI Taxonomy" id="906689"/>
    <lineage>
        <taxon>Eukaryota</taxon>
        <taxon>Viridiplantae</taxon>
        <taxon>Streptophyta</taxon>
        <taxon>Embryophyta</taxon>
        <taxon>Tracheophyta</taxon>
        <taxon>Spermatophyta</taxon>
        <taxon>Magnoliopsida</taxon>
        <taxon>Liliopsida</taxon>
        <taxon>Asparagales</taxon>
        <taxon>Orchidaceae</taxon>
        <taxon>Epidendroideae</taxon>
        <taxon>Malaxideae</taxon>
        <taxon>Dendrobiinae</taxon>
        <taxon>Dendrobium</taxon>
    </lineage>
</organism>
<feature type="transmembrane region" description="Helical" evidence="2">
    <location>
        <begin position="55"/>
        <end position="80"/>
    </location>
</feature>
<gene>
    <name evidence="3" type="ORF">MA16_Dca024175</name>
</gene>
<feature type="transmembrane region" description="Helical" evidence="2">
    <location>
        <begin position="87"/>
        <end position="105"/>
    </location>
</feature>
<reference evidence="3 4" key="2">
    <citation type="journal article" date="2017" name="Nature">
        <title>The Apostasia genome and the evolution of orchids.</title>
        <authorList>
            <person name="Zhang G.Q."/>
            <person name="Liu K.W."/>
            <person name="Li Z."/>
            <person name="Lohaus R."/>
            <person name="Hsiao Y.Y."/>
            <person name="Niu S.C."/>
            <person name="Wang J.Y."/>
            <person name="Lin Y.C."/>
            <person name="Xu Q."/>
            <person name="Chen L.J."/>
            <person name="Yoshida K."/>
            <person name="Fujiwara S."/>
            <person name="Wang Z.W."/>
            <person name="Zhang Y.Q."/>
            <person name="Mitsuda N."/>
            <person name="Wang M."/>
            <person name="Liu G.H."/>
            <person name="Pecoraro L."/>
            <person name="Huang H.X."/>
            <person name="Xiao X.J."/>
            <person name="Lin M."/>
            <person name="Wu X.Y."/>
            <person name="Wu W.L."/>
            <person name="Chen Y.Y."/>
            <person name="Chang S.B."/>
            <person name="Sakamoto S."/>
            <person name="Ohme-Takagi M."/>
            <person name="Yagi M."/>
            <person name="Zeng S.J."/>
            <person name="Shen C.Y."/>
            <person name="Yeh C.M."/>
            <person name="Luo Y.B."/>
            <person name="Tsai W.C."/>
            <person name="Van de Peer Y."/>
            <person name="Liu Z.J."/>
        </authorList>
    </citation>
    <scope>NUCLEOTIDE SEQUENCE [LARGE SCALE GENOMIC DNA]</scope>
    <source>
        <tissue evidence="3">The whole plant</tissue>
    </source>
</reference>
<keyword evidence="2" id="KW-1133">Transmembrane helix</keyword>
<keyword evidence="2" id="KW-0812">Transmembrane</keyword>
<evidence type="ECO:0000313" key="4">
    <source>
        <dbReference type="Proteomes" id="UP000233837"/>
    </source>
</evidence>
<accession>A0A2I0X5A6</accession>
<keyword evidence="4" id="KW-1185">Reference proteome</keyword>
<evidence type="ECO:0000256" key="2">
    <source>
        <dbReference type="SAM" id="Phobius"/>
    </source>
</evidence>